<protein>
    <submittedName>
        <fullName evidence="1">Uncharacterized protein</fullName>
    </submittedName>
</protein>
<name>A0A6S7JKT5_PARCT</name>
<comment type="caution">
    <text evidence="1">The sequence shown here is derived from an EMBL/GenBank/DDBJ whole genome shotgun (WGS) entry which is preliminary data.</text>
</comment>
<sequence length="238" mass="26979">MAQSVSAFMVYHASVGDKLLPDHFNFGESCPSNLINLGQRNACGWLNDLIRMFSCEGNAVVAAVGIKRNGLCTVQSDDEEFVTKRNFRKLMDGKKELEQDEGMKSYFDNYDLVDHLEPRDSFFGGRTNAAKLFHECKDGEKIRSSKSRVVAPRIVPQKNRNNSKFTQRPNMTKVKLISDMQTFLDHLTSDEINVLCANFESDEVIEIHYENNENFVAPSSKTNMVIAAFTTAYTRLKL</sequence>
<dbReference type="OrthoDB" id="3065915at2759"/>
<evidence type="ECO:0000313" key="2">
    <source>
        <dbReference type="Proteomes" id="UP001152795"/>
    </source>
</evidence>
<gene>
    <name evidence="1" type="ORF">PACLA_8A065023</name>
</gene>
<dbReference type="EMBL" id="CACRXK020009477">
    <property type="protein sequence ID" value="CAB4017282.1"/>
    <property type="molecule type" value="Genomic_DNA"/>
</dbReference>
<accession>A0A6S7JKT5</accession>
<dbReference type="PANTHER" id="PTHR33568:SF3">
    <property type="entry name" value="DNA-DIRECTED DNA POLYMERASE"/>
    <property type="match status" value="1"/>
</dbReference>
<evidence type="ECO:0000313" key="1">
    <source>
        <dbReference type="EMBL" id="CAB4017282.1"/>
    </source>
</evidence>
<dbReference type="AlphaFoldDB" id="A0A6S7JKT5"/>
<dbReference type="Proteomes" id="UP001152795">
    <property type="component" value="Unassembled WGS sequence"/>
</dbReference>
<proteinExistence type="predicted"/>
<dbReference type="PANTHER" id="PTHR33568">
    <property type="entry name" value="DNA POLYMERASE"/>
    <property type="match status" value="1"/>
</dbReference>
<reference evidence="1" key="1">
    <citation type="submission" date="2020-04" db="EMBL/GenBank/DDBJ databases">
        <authorList>
            <person name="Alioto T."/>
            <person name="Alioto T."/>
            <person name="Gomez Garrido J."/>
        </authorList>
    </citation>
    <scope>NUCLEOTIDE SEQUENCE</scope>
    <source>
        <strain evidence="1">A484AB</strain>
    </source>
</reference>
<keyword evidence="2" id="KW-1185">Reference proteome</keyword>
<organism evidence="1 2">
    <name type="scientific">Paramuricea clavata</name>
    <name type="common">Red gorgonian</name>
    <name type="synonym">Violescent sea-whip</name>
    <dbReference type="NCBI Taxonomy" id="317549"/>
    <lineage>
        <taxon>Eukaryota</taxon>
        <taxon>Metazoa</taxon>
        <taxon>Cnidaria</taxon>
        <taxon>Anthozoa</taxon>
        <taxon>Octocorallia</taxon>
        <taxon>Malacalcyonacea</taxon>
        <taxon>Plexauridae</taxon>
        <taxon>Paramuricea</taxon>
    </lineage>
</organism>